<reference evidence="9 10" key="1">
    <citation type="submission" date="2023-10" db="EMBL/GenBank/DDBJ databases">
        <title>Y20.</title>
        <authorList>
            <person name="Zhang G."/>
            <person name="Ding Y."/>
        </authorList>
    </citation>
    <scope>NUCLEOTIDE SEQUENCE [LARGE SCALE GENOMIC DNA]</scope>
    <source>
        <strain evidence="9 10">Y20</strain>
    </source>
</reference>
<dbReference type="AlphaFoldDB" id="A0AAU0MKL8"/>
<keyword evidence="2 7" id="KW-0812">Transmembrane</keyword>
<dbReference type="EMBL" id="CP137080">
    <property type="protein sequence ID" value="WOQ70814.1"/>
    <property type="molecule type" value="Genomic_DNA"/>
</dbReference>
<feature type="compositionally biased region" description="Basic and acidic residues" evidence="8">
    <location>
        <begin position="23"/>
        <end position="48"/>
    </location>
</feature>
<proteinExistence type="inferred from homology"/>
<keyword evidence="10" id="KW-1185">Reference proteome</keyword>
<dbReference type="Gene3D" id="3.30.1490.480">
    <property type="entry name" value="Endolytic murein transglycosylase"/>
    <property type="match status" value="1"/>
</dbReference>
<evidence type="ECO:0000256" key="4">
    <source>
        <dbReference type="ARBA" id="ARBA00023136"/>
    </source>
</evidence>
<keyword evidence="4 7" id="KW-0472">Membrane</keyword>
<dbReference type="RefSeq" id="WP_330171882.1">
    <property type="nucleotide sequence ID" value="NZ_CP137080.1"/>
</dbReference>
<dbReference type="GO" id="GO:0071555">
    <property type="term" value="P:cell wall organization"/>
    <property type="evidence" value="ECO:0007669"/>
    <property type="project" value="UniProtKB-KW"/>
</dbReference>
<dbReference type="GO" id="GO:0005886">
    <property type="term" value="C:plasma membrane"/>
    <property type="evidence" value="ECO:0007669"/>
    <property type="project" value="UniProtKB-SubCell"/>
</dbReference>
<gene>
    <name evidence="7 9" type="primary">mltG</name>
    <name evidence="9" type="ORF">RYJ27_06415</name>
</gene>
<dbReference type="CDD" id="cd08010">
    <property type="entry name" value="MltG_like"/>
    <property type="match status" value="1"/>
</dbReference>
<evidence type="ECO:0000313" key="10">
    <source>
        <dbReference type="Proteomes" id="UP001329313"/>
    </source>
</evidence>
<evidence type="ECO:0000256" key="8">
    <source>
        <dbReference type="SAM" id="MobiDB-lite"/>
    </source>
</evidence>
<evidence type="ECO:0000256" key="2">
    <source>
        <dbReference type="ARBA" id="ARBA00022692"/>
    </source>
</evidence>
<protein>
    <recommendedName>
        <fullName evidence="7">Endolytic murein transglycosylase</fullName>
        <ecNumber evidence="7">4.2.2.29</ecNumber>
    </recommendedName>
    <alternativeName>
        <fullName evidence="7">Peptidoglycan lytic transglycosylase</fullName>
    </alternativeName>
    <alternativeName>
        <fullName evidence="7">Peptidoglycan polymerization terminase</fullName>
    </alternativeName>
</protein>
<sequence>MSHNTPSEGPDEDRFAELFGKLPDPRQRDAGERQPEPEPPLSRREARQRAAASSPGPGAGADEGTPEPVAAPRADAPRITREPAPAPAAAGHSAAGGGSTMTLDALFADETHATPTRAEKKRNRRVGGWIALGVVVLVVGGIVGTGAWAWAAYEDQIRAVFGWQEPIDYEPGMATGEALVTIVDGDTGATISDTLYEAGVTMTPEAFYSHILTLDAVPTFYPGVFQLQQQMTSAAALEALQNPDNRMENSAQLREGLTVEQTLPLLADGIGLPIEELQAAVSDPALYGVPAATLEGWLFPATYQFSPGVTAPEVIQTLVDRTIQSLDSAGVPVEERERILTIASIIEREARFEDDFYRVSRVIYNRLSPDNQETNGLLQMDSTAQYGYGEMHDGTVSSTAEALEDDNPWNTYVNTGLPIGPIANPGDTAIDAAMNPADGPWLYFVTVNLDTGETVFTETNAQHQQAVTQWQQWCRDNPDSGC</sequence>
<dbReference type="InterPro" id="IPR003770">
    <property type="entry name" value="MLTG-like"/>
</dbReference>
<dbReference type="NCBIfam" id="TIGR00247">
    <property type="entry name" value="endolytic transglycosylase MltG"/>
    <property type="match status" value="1"/>
</dbReference>
<keyword evidence="5 7" id="KW-0456">Lyase</keyword>
<keyword evidence="3 7" id="KW-1133">Transmembrane helix</keyword>
<dbReference type="Gene3D" id="3.30.160.60">
    <property type="entry name" value="Classic Zinc Finger"/>
    <property type="match status" value="1"/>
</dbReference>
<name>A0AAU0MKL8_9MICO</name>
<organism evidence="9 10">
    <name type="scientific">Microbacterium limosum</name>
    <dbReference type="NCBI Taxonomy" id="3079935"/>
    <lineage>
        <taxon>Bacteria</taxon>
        <taxon>Bacillati</taxon>
        <taxon>Actinomycetota</taxon>
        <taxon>Actinomycetes</taxon>
        <taxon>Micrococcales</taxon>
        <taxon>Microbacteriaceae</taxon>
        <taxon>Microbacterium</taxon>
    </lineage>
</organism>
<comment type="similarity">
    <text evidence="7">Belongs to the transglycosylase MltG family.</text>
</comment>
<dbReference type="HAMAP" id="MF_02065">
    <property type="entry name" value="MltG"/>
    <property type="match status" value="1"/>
</dbReference>
<feature type="transmembrane region" description="Helical" evidence="7">
    <location>
        <begin position="126"/>
        <end position="151"/>
    </location>
</feature>
<dbReference type="PANTHER" id="PTHR30518">
    <property type="entry name" value="ENDOLYTIC MUREIN TRANSGLYCOSYLASE"/>
    <property type="match status" value="1"/>
</dbReference>
<evidence type="ECO:0000256" key="5">
    <source>
        <dbReference type="ARBA" id="ARBA00023239"/>
    </source>
</evidence>
<evidence type="ECO:0000256" key="7">
    <source>
        <dbReference type="HAMAP-Rule" id="MF_02065"/>
    </source>
</evidence>
<comment type="subcellular location">
    <subcellularLocation>
        <location evidence="7">Cell membrane</location>
        <topology evidence="7">Single-pass membrane protein</topology>
    </subcellularLocation>
</comment>
<accession>A0AAU0MKL8</accession>
<dbReference type="KEGG" id="mliy:RYJ27_06415"/>
<comment type="function">
    <text evidence="7">Functions as a peptidoglycan terminase that cleaves nascent peptidoglycan strands endolytically to terminate their elongation.</text>
</comment>
<feature type="site" description="Important for catalytic activity" evidence="7">
    <location>
        <position position="349"/>
    </location>
</feature>
<evidence type="ECO:0000256" key="3">
    <source>
        <dbReference type="ARBA" id="ARBA00022989"/>
    </source>
</evidence>
<dbReference type="Pfam" id="PF02618">
    <property type="entry name" value="YceG"/>
    <property type="match status" value="1"/>
</dbReference>
<comment type="catalytic activity">
    <reaction evidence="7">
        <text>a peptidoglycan chain = a peptidoglycan chain with N-acetyl-1,6-anhydromuramyl-[peptide] at the reducing end + a peptidoglycan chain with N-acetylglucosamine at the non-reducing end.</text>
        <dbReference type="EC" id="4.2.2.29"/>
    </reaction>
</comment>
<feature type="region of interest" description="Disordered" evidence="8">
    <location>
        <begin position="1"/>
        <end position="97"/>
    </location>
</feature>
<evidence type="ECO:0000256" key="1">
    <source>
        <dbReference type="ARBA" id="ARBA00022475"/>
    </source>
</evidence>
<keyword evidence="1 7" id="KW-1003">Cell membrane</keyword>
<dbReference type="EC" id="4.2.2.29" evidence="7"/>
<dbReference type="GO" id="GO:0009252">
    <property type="term" value="P:peptidoglycan biosynthetic process"/>
    <property type="evidence" value="ECO:0007669"/>
    <property type="project" value="UniProtKB-UniRule"/>
</dbReference>
<evidence type="ECO:0000256" key="6">
    <source>
        <dbReference type="ARBA" id="ARBA00023316"/>
    </source>
</evidence>
<keyword evidence="6 7" id="KW-0961">Cell wall biogenesis/degradation</keyword>
<dbReference type="GO" id="GO:0008932">
    <property type="term" value="F:lytic endotransglycosylase activity"/>
    <property type="evidence" value="ECO:0007669"/>
    <property type="project" value="UniProtKB-UniRule"/>
</dbReference>
<dbReference type="Proteomes" id="UP001329313">
    <property type="component" value="Chromosome"/>
</dbReference>
<dbReference type="PANTHER" id="PTHR30518:SF2">
    <property type="entry name" value="ENDOLYTIC MUREIN TRANSGLYCOSYLASE"/>
    <property type="match status" value="1"/>
</dbReference>
<evidence type="ECO:0000313" key="9">
    <source>
        <dbReference type="EMBL" id="WOQ70814.1"/>
    </source>
</evidence>